<accession>A0A0R1PC00</accession>
<evidence type="ECO:0000313" key="2">
    <source>
        <dbReference type="EMBL" id="KRL27477.1"/>
    </source>
</evidence>
<dbReference type="InterPro" id="IPR052712">
    <property type="entry name" value="Acid_resist_chaperone_HdeD"/>
</dbReference>
<feature type="transmembrane region" description="Helical" evidence="1">
    <location>
        <begin position="69"/>
        <end position="89"/>
    </location>
</feature>
<feature type="transmembrane region" description="Helical" evidence="1">
    <location>
        <begin position="12"/>
        <end position="30"/>
    </location>
</feature>
<reference evidence="2 3" key="1">
    <citation type="journal article" date="2015" name="Genome Announc.">
        <title>Expanding the biotechnology potential of lactobacilli through comparative genomics of 213 strains and associated genera.</title>
        <authorList>
            <person name="Sun Z."/>
            <person name="Harris H.M."/>
            <person name="McCann A."/>
            <person name="Guo C."/>
            <person name="Argimon S."/>
            <person name="Zhang W."/>
            <person name="Yang X."/>
            <person name="Jeffery I.B."/>
            <person name="Cooney J.C."/>
            <person name="Kagawa T.F."/>
            <person name="Liu W."/>
            <person name="Song Y."/>
            <person name="Salvetti E."/>
            <person name="Wrobel A."/>
            <person name="Rasinkangas P."/>
            <person name="Parkhill J."/>
            <person name="Rea M.C."/>
            <person name="O'Sullivan O."/>
            <person name="Ritari J."/>
            <person name="Douillard F.P."/>
            <person name="Paul Ross R."/>
            <person name="Yang R."/>
            <person name="Briner A.E."/>
            <person name="Felis G.E."/>
            <person name="de Vos W.M."/>
            <person name="Barrangou R."/>
            <person name="Klaenhammer T.R."/>
            <person name="Caufield P.W."/>
            <person name="Cui Y."/>
            <person name="Zhang H."/>
            <person name="O'Toole P.W."/>
        </authorList>
    </citation>
    <scope>NUCLEOTIDE SEQUENCE [LARGE SCALE GENOMIC DNA]</scope>
    <source>
        <strain evidence="2 3">DSM 13145</strain>
    </source>
</reference>
<evidence type="ECO:0000313" key="3">
    <source>
        <dbReference type="Proteomes" id="UP000051445"/>
    </source>
</evidence>
<feature type="transmembrane region" description="Helical" evidence="1">
    <location>
        <begin position="127"/>
        <end position="147"/>
    </location>
</feature>
<comment type="caution">
    <text evidence="2">The sequence shown here is derived from an EMBL/GenBank/DDBJ whole genome shotgun (WGS) entry which is preliminary data.</text>
</comment>
<proteinExistence type="predicted"/>
<name>A0A0R1PC00_9LACO</name>
<dbReference type="OrthoDB" id="2325981at2"/>
<dbReference type="InterPro" id="IPR005325">
    <property type="entry name" value="DUF308_memb"/>
</dbReference>
<dbReference type="EMBL" id="AZER01000016">
    <property type="protein sequence ID" value="KRL27477.1"/>
    <property type="molecule type" value="Genomic_DNA"/>
</dbReference>
<keyword evidence="1" id="KW-0472">Membrane</keyword>
<feature type="transmembrane region" description="Helical" evidence="1">
    <location>
        <begin position="36"/>
        <end position="57"/>
    </location>
</feature>
<dbReference type="PANTHER" id="PTHR34989">
    <property type="entry name" value="PROTEIN HDED"/>
    <property type="match status" value="1"/>
</dbReference>
<feature type="transmembrane region" description="Helical" evidence="1">
    <location>
        <begin position="153"/>
        <end position="173"/>
    </location>
</feature>
<dbReference type="AlphaFoldDB" id="A0A0R1PC00"/>
<gene>
    <name evidence="2" type="ORF">FD27_GL001240</name>
</gene>
<feature type="transmembrane region" description="Helical" evidence="1">
    <location>
        <begin position="95"/>
        <end position="115"/>
    </location>
</feature>
<dbReference type="Proteomes" id="UP000051445">
    <property type="component" value="Unassembled WGS sequence"/>
</dbReference>
<dbReference type="PATRIC" id="fig|1423746.3.peg.1260"/>
<dbReference type="STRING" id="1423746.FD27_GL001240"/>
<keyword evidence="1" id="KW-0812">Transmembrane</keyword>
<dbReference type="PANTHER" id="PTHR34989:SF1">
    <property type="entry name" value="PROTEIN HDED"/>
    <property type="match status" value="1"/>
</dbReference>
<dbReference type="Pfam" id="PF03729">
    <property type="entry name" value="DUF308"/>
    <property type="match status" value="2"/>
</dbReference>
<organism evidence="2 3">
    <name type="scientific">Limosilactobacillus frumenti DSM 13145</name>
    <dbReference type="NCBI Taxonomy" id="1423746"/>
    <lineage>
        <taxon>Bacteria</taxon>
        <taxon>Bacillati</taxon>
        <taxon>Bacillota</taxon>
        <taxon>Bacilli</taxon>
        <taxon>Lactobacillales</taxon>
        <taxon>Lactobacillaceae</taxon>
        <taxon>Limosilactobacillus</taxon>
    </lineage>
</organism>
<keyword evidence="3" id="KW-1185">Reference proteome</keyword>
<dbReference type="RefSeq" id="WP_057751987.1">
    <property type="nucleotide sequence ID" value="NZ_AZER01000016.1"/>
</dbReference>
<protein>
    <submittedName>
        <fullName evidence="2">Conserved hypothetical membrane spanning protein</fullName>
    </submittedName>
</protein>
<evidence type="ECO:0000256" key="1">
    <source>
        <dbReference type="SAM" id="Phobius"/>
    </source>
</evidence>
<sequence>MDRQTGMRRFDWASLIIGILFLLAGFVSFMRPDKTLHLLSVVMGVGFLLYGIYELLIRRRWVRTLGGSTGWIVFSGFIDLLLGIMFIFYPGFGVLYIAIIFAIWFMFDSLMDFMMTRVLKGITATSHYWILVILSILGFALGIVLLFSPMISAMTIVWIISTFLILFGAVKIIQAFC</sequence>
<dbReference type="GO" id="GO:0005886">
    <property type="term" value="C:plasma membrane"/>
    <property type="evidence" value="ECO:0007669"/>
    <property type="project" value="TreeGrafter"/>
</dbReference>
<keyword evidence="1" id="KW-1133">Transmembrane helix</keyword>